<dbReference type="AlphaFoldDB" id="A0A5C6FQ87"/>
<evidence type="ECO:0000313" key="3">
    <source>
        <dbReference type="EMBL" id="TWU62623.1"/>
    </source>
</evidence>
<dbReference type="InterPro" id="IPR025442">
    <property type="entry name" value="DUF4185"/>
</dbReference>
<name>A0A5C6FQ87_9PLAN</name>
<protein>
    <recommendedName>
        <fullName evidence="2">DUF4185 domain-containing protein</fullName>
    </recommendedName>
</protein>
<dbReference type="Pfam" id="PF13810">
    <property type="entry name" value="DUF4185"/>
    <property type="match status" value="1"/>
</dbReference>
<sequence length="376" mass="42382" precursor="true">MPRFTFFILFLCLCVCSAGYAEDGALRGQPRSIDAPPKPSPPWKQNDYSVSERIVGIEFDSSSRRTEAPGSDIWPITWADDDHQYTAFGDGGGFKGTNKDGRVSMGVARVSGDLRNYRTKNVWGGKDAERPATMTGKGTGIISVDGTLYMWVGRPKLLAETGLAVSQDHGQTWRPAGWHWTMHDRICAGAFVNCGRDHSAAPDEYVYAFFTRIETREVSDRGWIYERPGRIDLARVDRDRVLERSAWRWFAGLGEQGQPKWTAQIGDRRPAFEDVNGIKIVSVCYQPALQTYLLAYSPRDNSGNFALFESKLPWGPWHKVAYMKEHALFMPPKPNGRVSTFHFAPKWWSKDGREFGLVFNVGDDAWNTVSGRLILK</sequence>
<feature type="chain" id="PRO_5023138994" description="DUF4185 domain-containing protein" evidence="1">
    <location>
        <begin position="22"/>
        <end position="376"/>
    </location>
</feature>
<proteinExistence type="predicted"/>
<gene>
    <name evidence="3" type="ORF">V7x_43580</name>
</gene>
<evidence type="ECO:0000256" key="1">
    <source>
        <dbReference type="SAM" id="SignalP"/>
    </source>
</evidence>
<dbReference type="OrthoDB" id="3795970at2"/>
<organism evidence="3 4">
    <name type="scientific">Crateriforma conspicua</name>
    <dbReference type="NCBI Taxonomy" id="2527996"/>
    <lineage>
        <taxon>Bacteria</taxon>
        <taxon>Pseudomonadati</taxon>
        <taxon>Planctomycetota</taxon>
        <taxon>Planctomycetia</taxon>
        <taxon>Planctomycetales</taxon>
        <taxon>Planctomycetaceae</taxon>
        <taxon>Crateriforma</taxon>
    </lineage>
</organism>
<comment type="caution">
    <text evidence="3">The sequence shown here is derived from an EMBL/GenBank/DDBJ whole genome shotgun (WGS) entry which is preliminary data.</text>
</comment>
<keyword evidence="1" id="KW-0732">Signal</keyword>
<dbReference type="Proteomes" id="UP000316476">
    <property type="component" value="Unassembled WGS sequence"/>
</dbReference>
<dbReference type="EMBL" id="SJPZ01000002">
    <property type="protein sequence ID" value="TWU62623.1"/>
    <property type="molecule type" value="Genomic_DNA"/>
</dbReference>
<evidence type="ECO:0000313" key="4">
    <source>
        <dbReference type="Proteomes" id="UP000316476"/>
    </source>
</evidence>
<evidence type="ECO:0000259" key="2">
    <source>
        <dbReference type="Pfam" id="PF13810"/>
    </source>
</evidence>
<reference evidence="3 4" key="1">
    <citation type="submission" date="2019-02" db="EMBL/GenBank/DDBJ databases">
        <title>Deep-cultivation of Planctomycetes and their phenomic and genomic characterization uncovers novel biology.</title>
        <authorList>
            <person name="Wiegand S."/>
            <person name="Jogler M."/>
            <person name="Boedeker C."/>
            <person name="Pinto D."/>
            <person name="Vollmers J."/>
            <person name="Rivas-Marin E."/>
            <person name="Kohn T."/>
            <person name="Peeters S.H."/>
            <person name="Heuer A."/>
            <person name="Rast P."/>
            <person name="Oberbeckmann S."/>
            <person name="Bunk B."/>
            <person name="Jeske O."/>
            <person name="Meyerdierks A."/>
            <person name="Storesund J.E."/>
            <person name="Kallscheuer N."/>
            <person name="Luecker S."/>
            <person name="Lage O.M."/>
            <person name="Pohl T."/>
            <person name="Merkel B.J."/>
            <person name="Hornburger P."/>
            <person name="Mueller R.-W."/>
            <person name="Bruemmer F."/>
            <person name="Labrenz M."/>
            <person name="Spormann A.M."/>
            <person name="Op Den Camp H."/>
            <person name="Overmann J."/>
            <person name="Amann R."/>
            <person name="Jetten M.S.M."/>
            <person name="Mascher T."/>
            <person name="Medema M.H."/>
            <person name="Devos D.P."/>
            <person name="Kaster A.-K."/>
            <person name="Ovreas L."/>
            <person name="Rohde M."/>
            <person name="Galperin M.Y."/>
            <person name="Jogler C."/>
        </authorList>
    </citation>
    <scope>NUCLEOTIDE SEQUENCE [LARGE SCALE GENOMIC DNA]</scope>
    <source>
        <strain evidence="3 4">V7</strain>
    </source>
</reference>
<feature type="domain" description="DUF4185" evidence="2">
    <location>
        <begin position="97"/>
        <end position="323"/>
    </location>
</feature>
<feature type="signal peptide" evidence="1">
    <location>
        <begin position="1"/>
        <end position="21"/>
    </location>
</feature>
<accession>A0A5C6FQ87</accession>